<dbReference type="EC" id="3.1.4.4" evidence="4 12"/>
<dbReference type="GO" id="GO:0005886">
    <property type="term" value="C:plasma membrane"/>
    <property type="evidence" value="ECO:0007669"/>
    <property type="project" value="TreeGrafter"/>
</dbReference>
<dbReference type="CDD" id="cd09139">
    <property type="entry name" value="PLDc_pPLD_like_1"/>
    <property type="match status" value="1"/>
</dbReference>
<dbReference type="PROSITE" id="PS50035">
    <property type="entry name" value="PLD"/>
    <property type="match status" value="2"/>
</dbReference>
<evidence type="ECO:0000256" key="1">
    <source>
        <dbReference type="ARBA" id="ARBA00000798"/>
    </source>
</evidence>
<dbReference type="GO" id="GO:0005509">
    <property type="term" value="F:calcium ion binding"/>
    <property type="evidence" value="ECO:0007669"/>
    <property type="project" value="InterPro"/>
</dbReference>
<dbReference type="SMART" id="SM00239">
    <property type="entry name" value="C2"/>
    <property type="match status" value="1"/>
</dbReference>
<dbReference type="Pfam" id="PF00168">
    <property type="entry name" value="C2"/>
    <property type="match status" value="1"/>
</dbReference>
<evidence type="ECO:0000256" key="9">
    <source>
        <dbReference type="ARBA" id="ARBA00022963"/>
    </source>
</evidence>
<evidence type="ECO:0000259" key="14">
    <source>
        <dbReference type="PROSITE" id="PS50035"/>
    </source>
</evidence>
<dbReference type="Pfam" id="PF12357">
    <property type="entry name" value="PLD_C"/>
    <property type="match status" value="1"/>
</dbReference>
<feature type="domain" description="PLD phosphodiesterase" evidence="14">
    <location>
        <begin position="350"/>
        <end position="388"/>
    </location>
</feature>
<evidence type="ECO:0000256" key="12">
    <source>
        <dbReference type="PIRNR" id="PIRNR036470"/>
    </source>
</evidence>
<evidence type="ECO:0000256" key="10">
    <source>
        <dbReference type="ARBA" id="ARBA00023098"/>
    </source>
</evidence>
<dbReference type="FunFam" id="3.30.870.10:FF:000027">
    <property type="entry name" value="Phospholipase D"/>
    <property type="match status" value="1"/>
</dbReference>
<dbReference type="AlphaFoldDB" id="A0A8T0NSF6"/>
<evidence type="ECO:0000256" key="2">
    <source>
        <dbReference type="ARBA" id="ARBA00001913"/>
    </source>
</evidence>
<dbReference type="Gene3D" id="3.30.870.10">
    <property type="entry name" value="Endonuclease Chain A"/>
    <property type="match status" value="2"/>
</dbReference>
<dbReference type="GO" id="GO:0009395">
    <property type="term" value="P:phospholipid catabolic process"/>
    <property type="evidence" value="ECO:0007669"/>
    <property type="project" value="TreeGrafter"/>
</dbReference>
<keyword evidence="10" id="KW-0443">Lipid metabolism</keyword>
<keyword evidence="9 12" id="KW-0442">Lipid degradation</keyword>
<accession>A0A8T0NSF6</accession>
<keyword evidence="16" id="KW-1185">Reference proteome</keyword>
<organism evidence="15 16">
    <name type="scientific">Panicum virgatum</name>
    <name type="common">Blackwell switchgrass</name>
    <dbReference type="NCBI Taxonomy" id="38727"/>
    <lineage>
        <taxon>Eukaryota</taxon>
        <taxon>Viridiplantae</taxon>
        <taxon>Streptophyta</taxon>
        <taxon>Embryophyta</taxon>
        <taxon>Tracheophyta</taxon>
        <taxon>Spermatophyta</taxon>
        <taxon>Magnoliopsida</taxon>
        <taxon>Liliopsida</taxon>
        <taxon>Poales</taxon>
        <taxon>Poaceae</taxon>
        <taxon>PACMAD clade</taxon>
        <taxon>Panicoideae</taxon>
        <taxon>Panicodae</taxon>
        <taxon>Paniceae</taxon>
        <taxon>Panicinae</taxon>
        <taxon>Panicum</taxon>
        <taxon>Panicum sect. Hiantes</taxon>
    </lineage>
</organism>
<dbReference type="PANTHER" id="PTHR18896">
    <property type="entry name" value="PHOSPHOLIPASE D"/>
    <property type="match status" value="1"/>
</dbReference>
<dbReference type="InterPro" id="IPR035892">
    <property type="entry name" value="C2_domain_sf"/>
</dbReference>
<feature type="domain" description="PLD phosphodiesterase" evidence="14">
    <location>
        <begin position="679"/>
        <end position="706"/>
    </location>
</feature>
<dbReference type="InterPro" id="IPR011402">
    <property type="entry name" value="PLipase_D_pln"/>
</dbReference>
<keyword evidence="6" id="KW-0677">Repeat</keyword>
<reference evidence="15 16" key="1">
    <citation type="submission" date="2020-05" db="EMBL/GenBank/DDBJ databases">
        <title>WGS assembly of Panicum virgatum.</title>
        <authorList>
            <person name="Lovell J.T."/>
            <person name="Jenkins J."/>
            <person name="Shu S."/>
            <person name="Juenger T.E."/>
            <person name="Schmutz J."/>
        </authorList>
    </citation>
    <scope>NUCLEOTIDE SEQUENCE [LARGE SCALE GENOMIC DNA]</scope>
    <source>
        <strain evidence="16">cv. AP13</strain>
    </source>
</reference>
<evidence type="ECO:0000256" key="7">
    <source>
        <dbReference type="ARBA" id="ARBA00022801"/>
    </source>
</evidence>
<proteinExistence type="inferred from homology"/>
<dbReference type="FunFam" id="3.30.870.10:FF:000025">
    <property type="entry name" value="Phospholipase D delta"/>
    <property type="match status" value="1"/>
</dbReference>
<dbReference type="GO" id="GO:0004630">
    <property type="term" value="F:phospholipase D activity"/>
    <property type="evidence" value="ECO:0007669"/>
    <property type="project" value="UniProtKB-EC"/>
</dbReference>
<dbReference type="Proteomes" id="UP000823388">
    <property type="component" value="Chromosome 9K"/>
</dbReference>
<evidence type="ECO:0000256" key="5">
    <source>
        <dbReference type="ARBA" id="ARBA00022723"/>
    </source>
</evidence>
<dbReference type="Pfam" id="PF00614">
    <property type="entry name" value="PLDc"/>
    <property type="match status" value="1"/>
</dbReference>
<comment type="function">
    <text evidence="11">Hydrolyzes glycerol-phospholipids at the terminal phosphodiesteric bond. Plays an important role in various cellular processes.</text>
</comment>
<dbReference type="InterPro" id="IPR001736">
    <property type="entry name" value="PLipase_D/transphosphatidylase"/>
</dbReference>
<sequence length="834" mass="92348">MEEPQTTQLLLHGVIDARIVAADLSVTSDGQLQPTKKIQMKRKVFSWIRKLPFCQCKQALENAIGLGMDGKLYATVDIDKARVGRTRMLDPVHSPRWNESFRIYCAHDASNIIFTVKADNAVGATLIGRAYLPTKDVVAGGKVERWLDIRDEKRQPLRGGDKIHVQLQFTGVAADPEGGWGTGVGSATYGGVPRTFFQQRRGCRVRLYEDAHIADGFAPRVALAGGGVYEPRRCWADVFEAINAARRMVYIAGWSVNTGVQLVRDPRRPSSAETLGQLLIRKADEGATVLMLVWDDRTSVGLGPIKRDGLMATHDEDTAGFFRGTKVRCVLCPRNPDKDRSYVQDVETATMFTHHQKTVIVDGGGSSGPNAPPGLVSFLGGIDLCDGRYDTQEHPLFRTLGTTHSKDFHQPNFPGASIRKGGPREPWHDVHCRVEGPAAWDVLDNFEQRWRKQGGGDNLLVALDKGWAPREAAAAADDAESWNVQVFRSIDGGAAAGFPEIPDEAAARGLVSGKDHVIERSIQDAYIHAIRRARDFIYIENQYFLGSSYAWRQGDGGVAVEAINALHLIPKELSLKIVSKIEAGERFAVYVVVPLWPEGVPESGSVQAILDWQRRTMEMMYRDITLAIRAKGLRADPRDYLTFFCLGNREAPNPGGEYAPPERPDPDTDYERAQQARRFMIYVHAKTMIVDDEYVIVGSANINQRSMDGGRDTEIAMGAYQPSYLATRTRPARGQVHGFRVALWQEHLGQAAAGNLLLRPSRLDCVRWVNEVAQRHWDMFASDTFQGDLPGHLMAYPIVVGDEGKITGMTEQFPDTKAKVLGSKSNVLPPILTT</sequence>
<evidence type="ECO:0000313" key="15">
    <source>
        <dbReference type="EMBL" id="KAG2551485.1"/>
    </source>
</evidence>
<gene>
    <name evidence="15" type="ORF">PVAP13_9KG400400</name>
</gene>
<evidence type="ECO:0000256" key="4">
    <source>
        <dbReference type="ARBA" id="ARBA00012027"/>
    </source>
</evidence>
<dbReference type="PROSITE" id="PS50004">
    <property type="entry name" value="C2"/>
    <property type="match status" value="1"/>
</dbReference>
<dbReference type="CDD" id="cd04015">
    <property type="entry name" value="C2_plant_PLD"/>
    <property type="match status" value="1"/>
</dbReference>
<name>A0A8T0NSF6_PANVG</name>
<dbReference type="GO" id="GO:0046470">
    <property type="term" value="P:phosphatidylcholine metabolic process"/>
    <property type="evidence" value="ECO:0007669"/>
    <property type="project" value="InterPro"/>
</dbReference>
<evidence type="ECO:0000256" key="11">
    <source>
        <dbReference type="ARBA" id="ARBA00056354"/>
    </source>
</evidence>
<dbReference type="SMART" id="SM00155">
    <property type="entry name" value="PLDc"/>
    <property type="match status" value="2"/>
</dbReference>
<dbReference type="InterPro" id="IPR000008">
    <property type="entry name" value="C2_dom"/>
</dbReference>
<comment type="cofactor">
    <cofactor evidence="2 12">
        <name>Ca(2+)</name>
        <dbReference type="ChEBI" id="CHEBI:29108"/>
    </cofactor>
</comment>
<dbReference type="SUPFAM" id="SSF49562">
    <property type="entry name" value="C2 domain (Calcium/lipid-binding domain, CaLB)"/>
    <property type="match status" value="1"/>
</dbReference>
<dbReference type="Gene3D" id="2.60.40.150">
    <property type="entry name" value="C2 domain"/>
    <property type="match status" value="1"/>
</dbReference>
<comment type="caution">
    <text evidence="15">The sequence shown here is derived from an EMBL/GenBank/DDBJ whole genome shotgun (WGS) entry which is preliminary data.</text>
</comment>
<feature type="domain" description="C2" evidence="13">
    <location>
        <begin position="28"/>
        <end position="147"/>
    </location>
</feature>
<keyword evidence="8 12" id="KW-0106">Calcium</keyword>
<evidence type="ECO:0000256" key="8">
    <source>
        <dbReference type="ARBA" id="ARBA00022837"/>
    </source>
</evidence>
<keyword evidence="5" id="KW-0479">Metal-binding</keyword>
<comment type="catalytic activity">
    <reaction evidence="1 12">
        <text>a 1,2-diacyl-sn-glycero-3-phosphocholine + H2O = a 1,2-diacyl-sn-glycero-3-phosphate + choline + H(+)</text>
        <dbReference type="Rhea" id="RHEA:14445"/>
        <dbReference type="ChEBI" id="CHEBI:15354"/>
        <dbReference type="ChEBI" id="CHEBI:15377"/>
        <dbReference type="ChEBI" id="CHEBI:15378"/>
        <dbReference type="ChEBI" id="CHEBI:57643"/>
        <dbReference type="ChEBI" id="CHEBI:58608"/>
        <dbReference type="EC" id="3.1.4.4"/>
    </reaction>
</comment>
<dbReference type="OrthoDB" id="14911at2759"/>
<evidence type="ECO:0000256" key="6">
    <source>
        <dbReference type="ARBA" id="ARBA00022737"/>
    </source>
</evidence>
<dbReference type="EMBL" id="CM029053">
    <property type="protein sequence ID" value="KAG2551485.1"/>
    <property type="molecule type" value="Genomic_DNA"/>
</dbReference>
<evidence type="ECO:0000313" key="16">
    <source>
        <dbReference type="Proteomes" id="UP000823388"/>
    </source>
</evidence>
<dbReference type="SUPFAM" id="SSF56024">
    <property type="entry name" value="Phospholipase D/nuclease"/>
    <property type="match status" value="2"/>
</dbReference>
<dbReference type="InterPro" id="IPR015679">
    <property type="entry name" value="PLipase_D_fam"/>
</dbReference>
<comment type="similarity">
    <text evidence="3 12">Belongs to the phospholipase D family. C2-PLD subfamily.</text>
</comment>
<keyword evidence="7 12" id="KW-0378">Hydrolase</keyword>
<dbReference type="InterPro" id="IPR024632">
    <property type="entry name" value="PLipase_D_C"/>
</dbReference>
<evidence type="ECO:0000259" key="13">
    <source>
        <dbReference type="PROSITE" id="PS50004"/>
    </source>
</evidence>
<protein>
    <recommendedName>
        <fullName evidence="4 12">Phospholipase D</fullName>
        <ecNumber evidence="4 12">3.1.4.4</ecNumber>
    </recommendedName>
</protein>
<dbReference type="PANTHER" id="PTHR18896:SF73">
    <property type="entry name" value="PHOSPHOLIPASE D"/>
    <property type="match status" value="1"/>
</dbReference>
<evidence type="ECO:0000256" key="3">
    <source>
        <dbReference type="ARBA" id="ARBA00010683"/>
    </source>
</evidence>
<dbReference type="PIRSF" id="PIRSF036470">
    <property type="entry name" value="PLD_plant"/>
    <property type="match status" value="1"/>
</dbReference>